<gene>
    <name evidence="8" type="primary">murJ</name>
    <name evidence="10" type="ordered locus">Rcas_0370</name>
</gene>
<dbReference type="GO" id="GO:0015648">
    <property type="term" value="F:lipid-linked peptidoglycan transporter activity"/>
    <property type="evidence" value="ECO:0007669"/>
    <property type="project" value="UniProtKB-UniRule"/>
</dbReference>
<dbReference type="STRING" id="383372.Rcas_0370"/>
<feature type="transmembrane region" description="Helical" evidence="8">
    <location>
        <begin position="193"/>
        <end position="212"/>
    </location>
</feature>
<dbReference type="EMBL" id="CP000804">
    <property type="protein sequence ID" value="ABU56502.1"/>
    <property type="molecule type" value="Genomic_DNA"/>
</dbReference>
<accession>A7NGB5</accession>
<keyword evidence="7 8" id="KW-0472">Membrane</keyword>
<dbReference type="HAMAP" id="MF_02078">
    <property type="entry name" value="MurJ_MviN"/>
    <property type="match status" value="1"/>
</dbReference>
<protein>
    <recommendedName>
        <fullName evidence="8">Probable lipid II flippase MurJ</fullName>
    </recommendedName>
</protein>
<keyword evidence="11" id="KW-1185">Reference proteome</keyword>
<dbReference type="InterPro" id="IPR004268">
    <property type="entry name" value="MurJ"/>
</dbReference>
<feature type="transmembrane region" description="Helical" evidence="8">
    <location>
        <begin position="273"/>
        <end position="296"/>
    </location>
</feature>
<evidence type="ECO:0000256" key="8">
    <source>
        <dbReference type="HAMAP-Rule" id="MF_02078"/>
    </source>
</evidence>
<feature type="transmembrane region" description="Helical" evidence="8">
    <location>
        <begin position="87"/>
        <end position="112"/>
    </location>
</feature>
<keyword evidence="8 9" id="KW-0961">Cell wall biogenesis/degradation</keyword>
<evidence type="ECO:0000256" key="3">
    <source>
        <dbReference type="ARBA" id="ARBA00022692"/>
    </source>
</evidence>
<evidence type="ECO:0000313" key="11">
    <source>
        <dbReference type="Proteomes" id="UP000000263"/>
    </source>
</evidence>
<dbReference type="OrthoDB" id="9804143at2"/>
<dbReference type="AlphaFoldDB" id="A7NGB5"/>
<evidence type="ECO:0000256" key="5">
    <source>
        <dbReference type="ARBA" id="ARBA00022984"/>
    </source>
</evidence>
<keyword evidence="3 8" id="KW-0812">Transmembrane</keyword>
<evidence type="ECO:0000256" key="6">
    <source>
        <dbReference type="ARBA" id="ARBA00022989"/>
    </source>
</evidence>
<evidence type="ECO:0000256" key="7">
    <source>
        <dbReference type="ARBA" id="ARBA00023136"/>
    </source>
</evidence>
<dbReference type="GO" id="GO:0005886">
    <property type="term" value="C:plasma membrane"/>
    <property type="evidence" value="ECO:0007669"/>
    <property type="project" value="UniProtKB-SubCell"/>
</dbReference>
<feature type="transmembrane region" description="Helical" evidence="8">
    <location>
        <begin position="413"/>
        <end position="434"/>
    </location>
</feature>
<reference evidence="10 11" key="1">
    <citation type="submission" date="2007-08" db="EMBL/GenBank/DDBJ databases">
        <title>Complete sequence of Roseiflexus castenholzii DSM 13941.</title>
        <authorList>
            <consortium name="US DOE Joint Genome Institute"/>
            <person name="Copeland A."/>
            <person name="Lucas S."/>
            <person name="Lapidus A."/>
            <person name="Barry K."/>
            <person name="Glavina del Rio T."/>
            <person name="Dalin E."/>
            <person name="Tice H."/>
            <person name="Pitluck S."/>
            <person name="Thompson L.S."/>
            <person name="Brettin T."/>
            <person name="Bruce D."/>
            <person name="Detter J.C."/>
            <person name="Han C."/>
            <person name="Tapia R."/>
            <person name="Schmutz J."/>
            <person name="Larimer F."/>
            <person name="Land M."/>
            <person name="Hauser L."/>
            <person name="Kyrpides N."/>
            <person name="Mikhailova N."/>
            <person name="Bryant D.A."/>
            <person name="Hanada S."/>
            <person name="Tsukatani Y."/>
            <person name="Richardson P."/>
        </authorList>
    </citation>
    <scope>NUCLEOTIDE SEQUENCE [LARGE SCALE GENOMIC DNA]</scope>
    <source>
        <strain evidence="11">DSM 13941 / HLO8</strain>
    </source>
</reference>
<organism evidence="10 11">
    <name type="scientific">Roseiflexus castenholzii (strain DSM 13941 / HLO8)</name>
    <dbReference type="NCBI Taxonomy" id="383372"/>
    <lineage>
        <taxon>Bacteria</taxon>
        <taxon>Bacillati</taxon>
        <taxon>Chloroflexota</taxon>
        <taxon>Chloroflexia</taxon>
        <taxon>Chloroflexales</taxon>
        <taxon>Roseiflexineae</taxon>
        <taxon>Roseiflexaceae</taxon>
        <taxon>Roseiflexus</taxon>
    </lineage>
</organism>
<dbReference type="Proteomes" id="UP000000263">
    <property type="component" value="Chromosome"/>
</dbReference>
<dbReference type="UniPathway" id="UPA00219"/>
<feature type="transmembrane region" description="Helical" evidence="8">
    <location>
        <begin position="164"/>
        <end position="187"/>
    </location>
</feature>
<feature type="transmembrane region" description="Helical" evidence="8">
    <location>
        <begin position="317"/>
        <end position="341"/>
    </location>
</feature>
<keyword evidence="5 8" id="KW-0573">Peptidoglycan synthesis</keyword>
<dbReference type="GO" id="GO:0008360">
    <property type="term" value="P:regulation of cell shape"/>
    <property type="evidence" value="ECO:0007669"/>
    <property type="project" value="UniProtKB-UniRule"/>
</dbReference>
<evidence type="ECO:0000256" key="2">
    <source>
        <dbReference type="ARBA" id="ARBA00022475"/>
    </source>
</evidence>
<dbReference type="GO" id="GO:0009252">
    <property type="term" value="P:peptidoglycan biosynthetic process"/>
    <property type="evidence" value="ECO:0007669"/>
    <property type="project" value="UniProtKB-UniRule"/>
</dbReference>
<dbReference type="GO" id="GO:0071555">
    <property type="term" value="P:cell wall organization"/>
    <property type="evidence" value="ECO:0007669"/>
    <property type="project" value="UniProtKB-UniRule"/>
</dbReference>
<comment type="pathway">
    <text evidence="8">Cell wall biogenesis; peptidoglycan biosynthesis.</text>
</comment>
<dbReference type="GO" id="GO:0034204">
    <property type="term" value="P:lipid translocation"/>
    <property type="evidence" value="ECO:0007669"/>
    <property type="project" value="TreeGrafter"/>
</dbReference>
<dbReference type="KEGG" id="rca:Rcas_0370"/>
<proteinExistence type="inferred from homology"/>
<dbReference type="Pfam" id="PF03023">
    <property type="entry name" value="MurJ"/>
    <property type="match status" value="1"/>
</dbReference>
<dbReference type="CDD" id="cd13123">
    <property type="entry name" value="MATE_MurJ_like"/>
    <property type="match status" value="1"/>
</dbReference>
<dbReference type="RefSeq" id="WP_011997906.1">
    <property type="nucleotide sequence ID" value="NC_009767.1"/>
</dbReference>
<feature type="transmembrane region" description="Helical" evidence="8">
    <location>
        <begin position="389"/>
        <end position="407"/>
    </location>
</feature>
<dbReference type="NCBIfam" id="TIGR01695">
    <property type="entry name" value="murJ_mviN"/>
    <property type="match status" value="1"/>
</dbReference>
<dbReference type="PANTHER" id="PTHR47019">
    <property type="entry name" value="LIPID II FLIPPASE MURJ"/>
    <property type="match status" value="1"/>
</dbReference>
<evidence type="ECO:0000256" key="1">
    <source>
        <dbReference type="ARBA" id="ARBA00004651"/>
    </source>
</evidence>
<dbReference type="eggNOG" id="COG0728">
    <property type="taxonomic scope" value="Bacteria"/>
</dbReference>
<keyword evidence="4 8" id="KW-0133">Cell shape</keyword>
<comment type="subcellular location">
    <subcellularLocation>
        <location evidence="1 8">Cell membrane</location>
        <topology evidence="1 8">Multi-pass membrane protein</topology>
    </subcellularLocation>
</comment>
<feature type="transmembrane region" description="Helical" evidence="8">
    <location>
        <begin position="233"/>
        <end position="253"/>
    </location>
</feature>
<keyword evidence="2 8" id="KW-1003">Cell membrane</keyword>
<sequence>MSGASGAVVRRVATAALLIAAGNIASRLIGVVREAVIAGLFGRGADVAAFTAASAVPTIVYDLLVNGAISAALVPVFSAYAEEDETAFWRVAATVINLALGSIALTVGFLIWQTPTVVMLLAGGFEPELRELTIVMTRLLLPSVFFMGLSGLITALLYARQRFLLPAFTTSIFNLGIILGAVLLQAWLGPLSLVVGVLLGSVLQVALQLPGLRDATHVPFLTFDLAHPGVRRILALYAPVALGIGFSIAGIVIDRNLASRLTPDAIPTMRYATALIQFPLGLVAAAVSFAVLPTLSRQASAGDEAAFRVTLAMGIKVVLLLILPATAALAALGAPVVALLYQRGAFGGEDTQATARALLLYLPGLPAAALDQMILFAFYARQRTLTPNLVQGAAILIYAATALPLLMWTPLGVAALILANSAQWIGHALILYLLSQRLVDLGGLRIGETFWKCLIACIALFCVAWWLGNALAFAGPLAVLLGAGGLGTLTYAGVCLALRVEALDFLITTLRQRGFFPTA</sequence>
<dbReference type="PANTHER" id="PTHR47019:SF1">
    <property type="entry name" value="LIPID II FLIPPASE MURJ"/>
    <property type="match status" value="1"/>
</dbReference>
<keyword evidence="8 9" id="KW-0813">Transport</keyword>
<feature type="transmembrane region" description="Helical" evidence="8">
    <location>
        <begin position="361"/>
        <end position="380"/>
    </location>
</feature>
<dbReference type="InterPro" id="IPR051050">
    <property type="entry name" value="Lipid_II_flippase_MurJ/MviN"/>
</dbReference>
<feature type="transmembrane region" description="Helical" evidence="8">
    <location>
        <begin position="132"/>
        <end position="157"/>
    </location>
</feature>
<feature type="transmembrane region" description="Helical" evidence="8">
    <location>
        <begin position="473"/>
        <end position="498"/>
    </location>
</feature>
<evidence type="ECO:0000256" key="9">
    <source>
        <dbReference type="PIRNR" id="PIRNR002869"/>
    </source>
</evidence>
<evidence type="ECO:0000313" key="10">
    <source>
        <dbReference type="EMBL" id="ABU56502.1"/>
    </source>
</evidence>
<name>A7NGB5_ROSCS</name>
<comment type="similarity">
    <text evidence="8 9">Belongs to the MurJ/MviN family.</text>
</comment>
<dbReference type="PIRSF" id="PIRSF002869">
    <property type="entry name" value="MviN"/>
    <property type="match status" value="1"/>
</dbReference>
<keyword evidence="6 8" id="KW-1133">Transmembrane helix</keyword>
<dbReference type="HOGENOM" id="CLU_006797_5_2_0"/>
<evidence type="ECO:0000256" key="4">
    <source>
        <dbReference type="ARBA" id="ARBA00022960"/>
    </source>
</evidence>
<feature type="transmembrane region" description="Helical" evidence="8">
    <location>
        <begin position="446"/>
        <end position="467"/>
    </location>
</feature>
<dbReference type="PRINTS" id="PR01806">
    <property type="entry name" value="VIRFACTRMVIN"/>
</dbReference>
<feature type="transmembrane region" description="Helical" evidence="8">
    <location>
        <begin position="58"/>
        <end position="80"/>
    </location>
</feature>
<comment type="function">
    <text evidence="8 9">Involved in peptidoglycan biosynthesis. Transports lipid-linked peptidoglycan precursors from the inner to the outer leaflet of the cytoplasmic membrane.</text>
</comment>